<dbReference type="SUPFAM" id="SSF56112">
    <property type="entry name" value="Protein kinase-like (PK-like)"/>
    <property type="match status" value="1"/>
</dbReference>
<dbReference type="InterPro" id="IPR017441">
    <property type="entry name" value="Protein_kinase_ATP_BS"/>
</dbReference>
<feature type="binding site" evidence="3">
    <location>
        <position position="334"/>
    </location>
    <ligand>
        <name>ATP</name>
        <dbReference type="ChEBI" id="CHEBI:30616"/>
    </ligand>
</feature>
<keyword evidence="4" id="KW-1133">Transmembrane helix</keyword>
<feature type="transmembrane region" description="Helical" evidence="4">
    <location>
        <begin position="208"/>
        <end position="230"/>
    </location>
</feature>
<keyword evidence="3" id="KW-0547">Nucleotide-binding</keyword>
<evidence type="ECO:0000313" key="6">
    <source>
        <dbReference type="EMBL" id="JAU00419.1"/>
    </source>
</evidence>
<dbReference type="CDD" id="cd00603">
    <property type="entry name" value="IPT_PCSR"/>
    <property type="match status" value="1"/>
</dbReference>
<dbReference type="EMBL" id="GFAA01003016">
    <property type="protein sequence ID" value="JAU00419.1"/>
    <property type="molecule type" value="mRNA"/>
</dbReference>
<dbReference type="GO" id="GO:0005524">
    <property type="term" value="F:ATP binding"/>
    <property type="evidence" value="ECO:0007669"/>
    <property type="project" value="UniProtKB-UniRule"/>
</dbReference>
<dbReference type="Gene3D" id="3.30.200.20">
    <property type="entry name" value="Phosphorylase Kinase, domain 1"/>
    <property type="match status" value="1"/>
</dbReference>
<accession>A0A1E1XMD3</accession>
<dbReference type="InterPro" id="IPR000719">
    <property type="entry name" value="Prot_kinase_dom"/>
</dbReference>
<dbReference type="InterPro" id="IPR020635">
    <property type="entry name" value="Tyr_kinase_cat_dom"/>
</dbReference>
<keyword evidence="6" id="KW-0418">Kinase</keyword>
<evidence type="ECO:0000256" key="2">
    <source>
        <dbReference type="ARBA" id="ARBA00051243"/>
    </source>
</evidence>
<evidence type="ECO:0000256" key="4">
    <source>
        <dbReference type="SAM" id="Phobius"/>
    </source>
</evidence>
<evidence type="ECO:0000259" key="5">
    <source>
        <dbReference type="PROSITE" id="PS50011"/>
    </source>
</evidence>
<comment type="subcellular location">
    <subcellularLocation>
        <location evidence="1">Membrane</location>
        <topology evidence="1">Single-pass membrane protein</topology>
    </subcellularLocation>
</comment>
<dbReference type="GO" id="GO:0004714">
    <property type="term" value="F:transmembrane receptor protein tyrosine kinase activity"/>
    <property type="evidence" value="ECO:0007669"/>
    <property type="project" value="UniProtKB-EC"/>
</dbReference>
<dbReference type="PROSITE" id="PS00107">
    <property type="entry name" value="PROTEIN_KINASE_ATP"/>
    <property type="match status" value="1"/>
</dbReference>
<dbReference type="PANTHER" id="PTHR24416:SF564">
    <property type="entry name" value="MACROPHAGE-STIMULATING PROTEIN RECEPTOR"/>
    <property type="match status" value="1"/>
</dbReference>
<feature type="domain" description="Protein kinase" evidence="5">
    <location>
        <begin position="301"/>
        <end position="566"/>
    </location>
</feature>
<dbReference type="FunFam" id="1.10.510.10:FF:000743">
    <property type="entry name" value="Predicted protein"/>
    <property type="match status" value="1"/>
</dbReference>
<keyword evidence="6" id="KW-0808">Transferase</keyword>
<dbReference type="GO" id="GO:0005886">
    <property type="term" value="C:plasma membrane"/>
    <property type="evidence" value="ECO:0007669"/>
    <property type="project" value="TreeGrafter"/>
</dbReference>
<dbReference type="GO" id="GO:0043235">
    <property type="term" value="C:receptor complex"/>
    <property type="evidence" value="ECO:0007669"/>
    <property type="project" value="TreeGrafter"/>
</dbReference>
<dbReference type="GO" id="GO:0007399">
    <property type="term" value="P:nervous system development"/>
    <property type="evidence" value="ECO:0007669"/>
    <property type="project" value="TreeGrafter"/>
</dbReference>
<name>A0A1E1XMD3_AMBSC</name>
<dbReference type="InterPro" id="IPR001245">
    <property type="entry name" value="Ser-Thr/Tyr_kinase_cat_dom"/>
</dbReference>
<dbReference type="PANTHER" id="PTHR24416">
    <property type="entry name" value="TYROSINE-PROTEIN KINASE RECEPTOR"/>
    <property type="match status" value="1"/>
</dbReference>
<evidence type="ECO:0000256" key="1">
    <source>
        <dbReference type="ARBA" id="ARBA00004167"/>
    </source>
</evidence>
<dbReference type="InterPro" id="IPR011009">
    <property type="entry name" value="Kinase-like_dom_sf"/>
</dbReference>
<dbReference type="AlphaFoldDB" id="A0A1E1XMD3"/>
<evidence type="ECO:0000256" key="3">
    <source>
        <dbReference type="PROSITE-ProRule" id="PRU10141"/>
    </source>
</evidence>
<dbReference type="PROSITE" id="PS50011">
    <property type="entry name" value="PROTEIN_KINASE_DOM"/>
    <property type="match status" value="1"/>
</dbReference>
<keyword evidence="4" id="KW-0812">Transmembrane</keyword>
<dbReference type="GO" id="GO:0007169">
    <property type="term" value="P:cell surface receptor protein tyrosine kinase signaling pathway"/>
    <property type="evidence" value="ECO:0007669"/>
    <property type="project" value="TreeGrafter"/>
</dbReference>
<reference evidence="6" key="1">
    <citation type="submission" date="2016-09" db="EMBL/GenBank/DDBJ databases">
        <authorList>
            <person name="Capua I."/>
            <person name="De Benedictis P."/>
            <person name="Joannis T."/>
            <person name="Lombin L.H."/>
            <person name="Cattoli G."/>
        </authorList>
    </citation>
    <scope>NUCLEOTIDE SEQUENCE</scope>
</reference>
<dbReference type="Gene3D" id="1.10.510.10">
    <property type="entry name" value="Transferase(Phosphotransferase) domain 1"/>
    <property type="match status" value="1"/>
</dbReference>
<dbReference type="PRINTS" id="PR00109">
    <property type="entry name" value="TYRKINASE"/>
</dbReference>
<proteinExistence type="evidence at transcript level"/>
<keyword evidence="3" id="KW-0067">ATP-binding</keyword>
<reference evidence="6" key="2">
    <citation type="journal article" date="2017" name="Front. Cell. Infect. Microbiol.">
        <title>Analysis of the Salivary Gland Transcriptome of Unfed and Partially Fed Amblyomma sculptum Ticks and Descriptive Proteome of the Saliva.</title>
        <authorList>
            <person name="Esteves E."/>
            <person name="Maruyama S.R."/>
            <person name="Kawahara R."/>
            <person name="Fujita A."/>
            <person name="Martins L.A."/>
            <person name="Righi A.A."/>
            <person name="Costa F.B."/>
            <person name="Palmisano G."/>
            <person name="Labruna M.B."/>
            <person name="Sa-Nunes A."/>
            <person name="Ribeiro J.M.C."/>
            <person name="Fogaca A.C."/>
        </authorList>
    </citation>
    <scope>NUCLEOTIDE SEQUENCE</scope>
</reference>
<sequence>FSGNSTIEVRGTNLSSVARPVMVTRVTSPSHRKETAYIRKVCRPEPNGLKMYCPVVSLAESTVISAKELEAYTLPIRVDIKFEMDGLHLPAGTGGRDGHFNFVYWPAPRFDRFPEEGFGVSPSKPTVQITGDHFNVLMNNEHVSVRVDGVDNLCNVTSVSSSLIVCVLKTDALDENSPHSLDILYADRKYPVGVVKLVPDEMNINSGVIAGVIVALFLVVLVAVGLFFYWQRNAKKAQKPEYFVDFNNRHVEDGVRGAGGNSYVAGSEADARQALMTSFQLDEETKAMLEAEKLLFKRELLILGPVIGQGHFGCVYRGTLELEGKGEVQQVAVKTLHNNSRGGEADGEAFLEEALIMKDFHHMNVLPLIGLSIDEGGGLMVIIPYMKYGDLLSYIRDERNSPTVKDLIMFGIHVAEGMKYLADTKFVHRDLAARNCMLSEDFIVRVADFGLSRDVYEKDYYSGDNKKTKLPVKWMAPESLEKGIYNHKTDVWSYGVLLWELMTRGVTPYPEVDNWDIVNFLKQGRRMQQPSYCPDELYDIMLQCWQDDPKRRPSFAMLVTDVSNVITSLEKKRRNERVGLNVTYVNCPRSGYADGAGPSMEQFVPEGTS</sequence>
<dbReference type="PROSITE" id="PS00109">
    <property type="entry name" value="PROTEIN_KINASE_TYR"/>
    <property type="match status" value="1"/>
</dbReference>
<keyword evidence="4" id="KW-0472">Membrane</keyword>
<comment type="catalytic activity">
    <reaction evidence="2">
        <text>L-tyrosyl-[protein] + ATP = O-phospho-L-tyrosyl-[protein] + ADP + H(+)</text>
        <dbReference type="Rhea" id="RHEA:10596"/>
        <dbReference type="Rhea" id="RHEA-COMP:10136"/>
        <dbReference type="Rhea" id="RHEA-COMP:20101"/>
        <dbReference type="ChEBI" id="CHEBI:15378"/>
        <dbReference type="ChEBI" id="CHEBI:30616"/>
        <dbReference type="ChEBI" id="CHEBI:46858"/>
        <dbReference type="ChEBI" id="CHEBI:61978"/>
        <dbReference type="ChEBI" id="CHEBI:456216"/>
        <dbReference type="EC" id="2.7.10.1"/>
    </reaction>
</comment>
<feature type="non-terminal residue" evidence="6">
    <location>
        <position position="1"/>
    </location>
</feature>
<organism evidence="6">
    <name type="scientific">Amblyomma sculptum</name>
    <name type="common">Tick</name>
    <dbReference type="NCBI Taxonomy" id="1581419"/>
    <lineage>
        <taxon>Eukaryota</taxon>
        <taxon>Metazoa</taxon>
        <taxon>Ecdysozoa</taxon>
        <taxon>Arthropoda</taxon>
        <taxon>Chelicerata</taxon>
        <taxon>Arachnida</taxon>
        <taxon>Acari</taxon>
        <taxon>Parasitiformes</taxon>
        <taxon>Ixodida</taxon>
        <taxon>Ixodoidea</taxon>
        <taxon>Ixodidae</taxon>
        <taxon>Amblyomminae</taxon>
        <taxon>Amblyomma</taxon>
    </lineage>
</organism>
<dbReference type="Pfam" id="PF07714">
    <property type="entry name" value="PK_Tyr_Ser-Thr"/>
    <property type="match status" value="1"/>
</dbReference>
<dbReference type="InterPro" id="IPR008266">
    <property type="entry name" value="Tyr_kinase_AS"/>
</dbReference>
<dbReference type="SMART" id="SM00219">
    <property type="entry name" value="TyrKc"/>
    <property type="match status" value="1"/>
</dbReference>
<protein>
    <submittedName>
        <fullName evidence="6">Protein tyrosine kinase</fullName>
    </submittedName>
</protein>
<dbReference type="GO" id="GO:0016477">
    <property type="term" value="P:cell migration"/>
    <property type="evidence" value="ECO:0007669"/>
    <property type="project" value="TreeGrafter"/>
</dbReference>
<dbReference type="InterPro" id="IPR050122">
    <property type="entry name" value="RTK"/>
</dbReference>